<protein>
    <submittedName>
        <fullName evidence="3">YrhK family protein</fullName>
    </submittedName>
</protein>
<keyword evidence="1" id="KW-0812">Transmembrane</keyword>
<accession>A0ABW3NDV4</accession>
<comment type="caution">
    <text evidence="3">The sequence shown here is derived from an EMBL/GenBank/DDBJ whole genome shotgun (WGS) entry which is preliminary data.</text>
</comment>
<evidence type="ECO:0000259" key="2">
    <source>
        <dbReference type="Pfam" id="PF14145"/>
    </source>
</evidence>
<sequence>MQLNKSNRELDLHLNRVELRVTSIYKLLYQINDLVLGLIFLIGSFLFFSEDTTFAGTILFVIGSIQMLIRPIISITHDFHLSKVKKRSKYNHSSSK</sequence>
<keyword evidence="1" id="KW-0472">Membrane</keyword>
<proteinExistence type="predicted"/>
<dbReference type="RefSeq" id="WP_379590331.1">
    <property type="nucleotide sequence ID" value="NZ_JBHTKK010000002.1"/>
</dbReference>
<dbReference type="EMBL" id="JBHTKK010000002">
    <property type="protein sequence ID" value="MFD1064836.1"/>
    <property type="molecule type" value="Genomic_DNA"/>
</dbReference>
<name>A0ABW3NDV4_9BACI</name>
<feature type="transmembrane region" description="Helical" evidence="1">
    <location>
        <begin position="54"/>
        <end position="73"/>
    </location>
</feature>
<keyword evidence="4" id="KW-1185">Reference proteome</keyword>
<gene>
    <name evidence="3" type="ORF">ACFQ19_02250</name>
</gene>
<keyword evidence="1" id="KW-1133">Transmembrane helix</keyword>
<dbReference type="Pfam" id="PF14145">
    <property type="entry name" value="YrhK"/>
    <property type="match status" value="1"/>
</dbReference>
<evidence type="ECO:0000313" key="4">
    <source>
        <dbReference type="Proteomes" id="UP001597041"/>
    </source>
</evidence>
<reference evidence="4" key="1">
    <citation type="journal article" date="2019" name="Int. J. Syst. Evol. Microbiol.">
        <title>The Global Catalogue of Microorganisms (GCM) 10K type strain sequencing project: providing services to taxonomists for standard genome sequencing and annotation.</title>
        <authorList>
            <consortium name="The Broad Institute Genomics Platform"/>
            <consortium name="The Broad Institute Genome Sequencing Center for Infectious Disease"/>
            <person name="Wu L."/>
            <person name="Ma J."/>
        </authorList>
    </citation>
    <scope>NUCLEOTIDE SEQUENCE [LARGE SCALE GENOMIC DNA]</scope>
    <source>
        <strain evidence="4">CCUG 56608</strain>
    </source>
</reference>
<feature type="transmembrane region" description="Helical" evidence="1">
    <location>
        <begin position="27"/>
        <end position="48"/>
    </location>
</feature>
<evidence type="ECO:0000313" key="3">
    <source>
        <dbReference type="EMBL" id="MFD1064836.1"/>
    </source>
</evidence>
<dbReference type="InterPro" id="IPR025424">
    <property type="entry name" value="YrhK_domain"/>
</dbReference>
<feature type="domain" description="YrhK" evidence="2">
    <location>
        <begin position="24"/>
        <end position="78"/>
    </location>
</feature>
<evidence type="ECO:0000256" key="1">
    <source>
        <dbReference type="SAM" id="Phobius"/>
    </source>
</evidence>
<dbReference type="Proteomes" id="UP001597041">
    <property type="component" value="Unassembled WGS sequence"/>
</dbReference>
<organism evidence="3 4">
    <name type="scientific">Oceanobacillus locisalsi</name>
    <dbReference type="NCBI Taxonomy" id="546107"/>
    <lineage>
        <taxon>Bacteria</taxon>
        <taxon>Bacillati</taxon>
        <taxon>Bacillota</taxon>
        <taxon>Bacilli</taxon>
        <taxon>Bacillales</taxon>
        <taxon>Bacillaceae</taxon>
        <taxon>Oceanobacillus</taxon>
    </lineage>
</organism>